<accession>A0ABQ8JY46</accession>
<evidence type="ECO:0000256" key="1">
    <source>
        <dbReference type="SAM" id="MobiDB-lite"/>
    </source>
</evidence>
<feature type="non-terminal residue" evidence="3">
    <location>
        <position position="1"/>
    </location>
</feature>
<evidence type="ECO:0000313" key="4">
    <source>
        <dbReference type="Proteomes" id="UP000814176"/>
    </source>
</evidence>
<sequence>SQGADPESDSEQPSRKRDRKSRSLRTLTDTRRKVTKLAYNHFKLLFITEDPWVSWTEADEYADDAWEVACVELQYDLDELQPDTTSRGLIKDRITQLRGAMKTVARGLLAAQYGFKDGRSEAIQAHNRELVACLKAGNNRPFSHIDPRNPTTACRNPIFADILAKTCKWFADTKGDGYRYKQYFTPGKHMQVLIAQLLTTVECVIDEWKTGSLKELEFRENPYSGIYAKHLAWLVEWERYSSNLSKADVRMQEDLIRSLRYVLTCRVSFKFTHDHE</sequence>
<dbReference type="Proteomes" id="UP000814176">
    <property type="component" value="Unassembled WGS sequence"/>
</dbReference>
<evidence type="ECO:0000259" key="2">
    <source>
        <dbReference type="Pfam" id="PF20149"/>
    </source>
</evidence>
<dbReference type="EMBL" id="JADCUA010000042">
    <property type="protein sequence ID" value="KAH9829177.1"/>
    <property type="molecule type" value="Genomic_DNA"/>
</dbReference>
<dbReference type="GeneID" id="72001974"/>
<evidence type="ECO:0000313" key="3">
    <source>
        <dbReference type="EMBL" id="KAH9829177.1"/>
    </source>
</evidence>
<keyword evidence="4" id="KW-1185">Reference proteome</keyword>
<reference evidence="3 4" key="1">
    <citation type="journal article" date="2021" name="Environ. Microbiol.">
        <title>Gene family expansions and transcriptome signatures uncover fungal adaptations to wood decay.</title>
        <authorList>
            <person name="Hage H."/>
            <person name="Miyauchi S."/>
            <person name="Viragh M."/>
            <person name="Drula E."/>
            <person name="Min B."/>
            <person name="Chaduli D."/>
            <person name="Navarro D."/>
            <person name="Favel A."/>
            <person name="Norest M."/>
            <person name="Lesage-Meessen L."/>
            <person name="Balint B."/>
            <person name="Merenyi Z."/>
            <person name="de Eugenio L."/>
            <person name="Morin E."/>
            <person name="Martinez A.T."/>
            <person name="Baldrian P."/>
            <person name="Stursova M."/>
            <person name="Martinez M.J."/>
            <person name="Novotny C."/>
            <person name="Magnuson J.K."/>
            <person name="Spatafora J.W."/>
            <person name="Maurice S."/>
            <person name="Pangilinan J."/>
            <person name="Andreopoulos W."/>
            <person name="LaButti K."/>
            <person name="Hundley H."/>
            <person name="Na H."/>
            <person name="Kuo A."/>
            <person name="Barry K."/>
            <person name="Lipzen A."/>
            <person name="Henrissat B."/>
            <person name="Riley R."/>
            <person name="Ahrendt S."/>
            <person name="Nagy L.G."/>
            <person name="Grigoriev I.V."/>
            <person name="Martin F."/>
            <person name="Rosso M.N."/>
        </authorList>
    </citation>
    <scope>NUCLEOTIDE SEQUENCE [LARGE SCALE GENOMIC DNA]</scope>
    <source>
        <strain evidence="3 4">CIRM-BRFM 1785</strain>
    </source>
</reference>
<dbReference type="InterPro" id="IPR045341">
    <property type="entry name" value="DUF6532"/>
</dbReference>
<gene>
    <name evidence="3" type="ORF">C8Q71DRAFT_718624</name>
</gene>
<organism evidence="3 4">
    <name type="scientific">Rhodofomes roseus</name>
    <dbReference type="NCBI Taxonomy" id="34475"/>
    <lineage>
        <taxon>Eukaryota</taxon>
        <taxon>Fungi</taxon>
        <taxon>Dikarya</taxon>
        <taxon>Basidiomycota</taxon>
        <taxon>Agaricomycotina</taxon>
        <taxon>Agaricomycetes</taxon>
        <taxon>Polyporales</taxon>
        <taxon>Rhodofomes</taxon>
    </lineage>
</organism>
<feature type="domain" description="DUF6532" evidence="2">
    <location>
        <begin position="38"/>
        <end position="237"/>
    </location>
</feature>
<dbReference type="RefSeq" id="XP_047772679.1">
    <property type="nucleotide sequence ID" value="XM_047921242.1"/>
</dbReference>
<feature type="region of interest" description="Disordered" evidence="1">
    <location>
        <begin position="1"/>
        <end position="23"/>
    </location>
</feature>
<proteinExistence type="predicted"/>
<comment type="caution">
    <text evidence="3">The sequence shown here is derived from an EMBL/GenBank/DDBJ whole genome shotgun (WGS) entry which is preliminary data.</text>
</comment>
<name>A0ABQ8JY46_9APHY</name>
<dbReference type="Pfam" id="PF20149">
    <property type="entry name" value="DUF6532"/>
    <property type="match status" value="1"/>
</dbReference>
<feature type="compositionally biased region" description="Acidic residues" evidence="1">
    <location>
        <begin position="1"/>
        <end position="10"/>
    </location>
</feature>
<protein>
    <recommendedName>
        <fullName evidence="2">DUF6532 domain-containing protein</fullName>
    </recommendedName>
</protein>